<dbReference type="OrthoDB" id="9806424at2"/>
<dbReference type="RefSeq" id="WP_017377496.1">
    <property type="nucleotide sequence ID" value="NZ_CP012508.1"/>
</dbReference>
<evidence type="ECO:0000313" key="6">
    <source>
        <dbReference type="EMBL" id="ALB22420.1"/>
    </source>
</evidence>
<dbReference type="NCBIfam" id="NF001236">
    <property type="entry name" value="PRK00203.1"/>
    <property type="match status" value="1"/>
</dbReference>
<sequence>MQYDIYTDGSCQPQSGLGGWATLVLNHDQEIELSGFVTHSTNNRMEITAAIKALAYAPKTSHIRLYTDSMYLIQGAQNWLKKWRRQNWCNAFGESIANQDLWQQLDQLLHEHTHPIQWHWVKGHDGNLYNERCDRMAAAAITNRHPYKEHTLKRKHKQSPLLLVDGSSFIYRAFHGIPARHNHAGEPTAAIYGTISLLRKLLKTYKPKHMLVVLDPAGKTLRHHIYPAYKSSRPPMPEELKIQIPLIRECIDALGIPRLSIPGIEADDIIGTLATQAHQAKQATLIASSDKDMAQLITPYISLLDTMKGTLTTPECVEKRFGLRPEQIPDYLALIGDKVDDVPGIDKVGPKTAQRWLAQYHNLETVIQQADQIKGKVGENLRSSIKQLQLSQRLVTIYRDLELPYTLSDLKRKSINIHQLATLFERFEFNTWLERLQHHNS</sequence>
<dbReference type="SMART" id="SM00475">
    <property type="entry name" value="53EXOc"/>
    <property type="match status" value="1"/>
</dbReference>
<dbReference type="Pfam" id="PF01367">
    <property type="entry name" value="5_3_exonuc"/>
    <property type="match status" value="1"/>
</dbReference>
<dbReference type="FunFam" id="3.40.50.1010:FF:000001">
    <property type="entry name" value="DNA polymerase I"/>
    <property type="match status" value="1"/>
</dbReference>
<dbReference type="GO" id="GO:0004523">
    <property type="term" value="F:RNA-DNA hybrid ribonuclease activity"/>
    <property type="evidence" value="ECO:0007669"/>
    <property type="project" value="InterPro"/>
</dbReference>
<dbReference type="SUPFAM" id="SSF88723">
    <property type="entry name" value="PIN domain-like"/>
    <property type="match status" value="1"/>
</dbReference>
<dbReference type="InterPro" id="IPR020046">
    <property type="entry name" value="5-3_exonucl_a-hlix_arch_N"/>
</dbReference>
<dbReference type="InterPro" id="IPR012337">
    <property type="entry name" value="RNaseH-like_sf"/>
</dbReference>
<dbReference type="EC" id="2.7.7.7" evidence="6"/>
<organism evidence="6 7">
    <name type="scientific">Piscirickettsia salmonis</name>
    <dbReference type="NCBI Taxonomy" id="1238"/>
    <lineage>
        <taxon>Bacteria</taxon>
        <taxon>Pseudomonadati</taxon>
        <taxon>Pseudomonadota</taxon>
        <taxon>Gammaproteobacteria</taxon>
        <taxon>Thiotrichales</taxon>
        <taxon>Piscirickettsiaceae</taxon>
        <taxon>Piscirickettsia</taxon>
    </lineage>
</organism>
<dbReference type="SUPFAM" id="SSF53098">
    <property type="entry name" value="Ribonuclease H-like"/>
    <property type="match status" value="1"/>
</dbReference>
<dbReference type="CDD" id="cd09859">
    <property type="entry name" value="PIN_53EXO"/>
    <property type="match status" value="1"/>
</dbReference>
<dbReference type="FunFam" id="1.10.150.20:FF:000003">
    <property type="entry name" value="DNA polymerase I"/>
    <property type="match status" value="1"/>
</dbReference>
<dbReference type="InterPro" id="IPR008918">
    <property type="entry name" value="HhH2"/>
</dbReference>
<protein>
    <submittedName>
        <fullName evidence="6">RNaseH ribonuclease</fullName>
        <ecNumber evidence="6">2.7.7.7</ecNumber>
    </submittedName>
</protein>
<name>A0A1L6TAW1_PISSA</name>
<dbReference type="SUPFAM" id="SSF47807">
    <property type="entry name" value="5' to 3' exonuclease, C-terminal subdomain"/>
    <property type="match status" value="1"/>
</dbReference>
<evidence type="ECO:0000313" key="7">
    <source>
        <dbReference type="Proteomes" id="UP000029558"/>
    </source>
</evidence>
<dbReference type="Gene3D" id="1.10.150.20">
    <property type="entry name" value="5' to 3' exonuclease, C-terminal subdomain"/>
    <property type="match status" value="1"/>
</dbReference>
<dbReference type="GO" id="GO:0008409">
    <property type="term" value="F:5'-3' exonuclease activity"/>
    <property type="evidence" value="ECO:0007669"/>
    <property type="project" value="InterPro"/>
</dbReference>
<dbReference type="InterPro" id="IPR002421">
    <property type="entry name" value="5-3_exonuclease"/>
</dbReference>
<dbReference type="InterPro" id="IPR036279">
    <property type="entry name" value="5-3_exonuclease_C_sf"/>
</dbReference>
<dbReference type="InterPro" id="IPR036397">
    <property type="entry name" value="RNaseH_sf"/>
</dbReference>
<dbReference type="GO" id="GO:0017108">
    <property type="term" value="F:5'-flap endonuclease activity"/>
    <property type="evidence" value="ECO:0007669"/>
    <property type="project" value="InterPro"/>
</dbReference>
<dbReference type="EMBL" id="CP012508">
    <property type="protein sequence ID" value="ALB22420.1"/>
    <property type="molecule type" value="Genomic_DNA"/>
</dbReference>
<reference evidence="6 7" key="1">
    <citation type="journal article" date="2014" name="Genome Announc.">
        <title>Comparative Genome Analysis of Two Isolates of the Fish Pathogen Piscirickettsia salmonis from Different Hosts Reveals Major Differences in Virulence-Associated Secretion Systems.</title>
        <authorList>
            <person name="Bohle H."/>
            <person name="Henriquez P."/>
            <person name="Grothusen H."/>
            <person name="Navas E."/>
            <person name="Sandoval A."/>
            <person name="Bustamante F."/>
            <person name="Bustos P."/>
            <person name="Mancilla M."/>
        </authorList>
    </citation>
    <scope>NUCLEOTIDE SEQUENCE [LARGE SCALE GENOMIC DNA]</scope>
    <source>
        <strain evidence="7">B1-32597</strain>
    </source>
</reference>
<keyword evidence="4" id="KW-0269">Exonuclease</keyword>
<keyword evidence="5" id="KW-0238">DNA-binding</keyword>
<dbReference type="Pfam" id="PF02739">
    <property type="entry name" value="5_3_exonuc_N"/>
    <property type="match status" value="1"/>
</dbReference>
<dbReference type="InterPro" id="IPR022892">
    <property type="entry name" value="RNaseHI"/>
</dbReference>
<dbReference type="PANTHER" id="PTHR42646">
    <property type="entry name" value="FLAP ENDONUCLEASE XNI"/>
    <property type="match status" value="1"/>
</dbReference>
<dbReference type="InterPro" id="IPR029060">
    <property type="entry name" value="PIN-like_dom_sf"/>
</dbReference>
<dbReference type="GO" id="GO:0033567">
    <property type="term" value="P:DNA replication, Okazaki fragment processing"/>
    <property type="evidence" value="ECO:0007669"/>
    <property type="project" value="InterPro"/>
</dbReference>
<dbReference type="GO" id="GO:0003887">
    <property type="term" value="F:DNA-directed DNA polymerase activity"/>
    <property type="evidence" value="ECO:0007669"/>
    <property type="project" value="UniProtKB-EC"/>
</dbReference>
<proteinExistence type="predicted"/>
<accession>A0A1L6TAW1</accession>
<dbReference type="SMART" id="SM00279">
    <property type="entry name" value="HhH2"/>
    <property type="match status" value="1"/>
</dbReference>
<dbReference type="InterPro" id="IPR020045">
    <property type="entry name" value="DNA_polI_H3TH"/>
</dbReference>
<dbReference type="InterPro" id="IPR038969">
    <property type="entry name" value="FEN"/>
</dbReference>
<keyword evidence="3" id="KW-0378">Hydrolase</keyword>
<dbReference type="PANTHER" id="PTHR42646:SF2">
    <property type="entry name" value="5'-3' EXONUCLEASE FAMILY PROTEIN"/>
    <property type="match status" value="1"/>
</dbReference>
<keyword evidence="6" id="KW-0548">Nucleotidyltransferase</keyword>
<evidence type="ECO:0000256" key="4">
    <source>
        <dbReference type="ARBA" id="ARBA00022839"/>
    </source>
</evidence>
<dbReference type="Pfam" id="PF00075">
    <property type="entry name" value="RNase_H"/>
    <property type="match status" value="1"/>
</dbReference>
<keyword evidence="2" id="KW-0540">Nuclease</keyword>
<dbReference type="Gene3D" id="3.30.420.10">
    <property type="entry name" value="Ribonuclease H-like superfamily/Ribonuclease H"/>
    <property type="match status" value="1"/>
</dbReference>
<dbReference type="CDD" id="cd09278">
    <property type="entry name" value="RNase_HI_prokaryote_like"/>
    <property type="match status" value="1"/>
</dbReference>
<dbReference type="Gene3D" id="3.40.50.1010">
    <property type="entry name" value="5'-nuclease"/>
    <property type="match status" value="1"/>
</dbReference>
<evidence type="ECO:0000256" key="2">
    <source>
        <dbReference type="ARBA" id="ARBA00022722"/>
    </source>
</evidence>
<dbReference type="InterPro" id="IPR002156">
    <property type="entry name" value="RNaseH_domain"/>
</dbReference>
<dbReference type="CDD" id="cd09898">
    <property type="entry name" value="H3TH_53EXO"/>
    <property type="match status" value="1"/>
</dbReference>
<evidence type="ECO:0000256" key="1">
    <source>
        <dbReference type="ARBA" id="ARBA00011245"/>
    </source>
</evidence>
<evidence type="ECO:0000256" key="3">
    <source>
        <dbReference type="ARBA" id="ARBA00022801"/>
    </source>
</evidence>
<dbReference type="PROSITE" id="PS50879">
    <property type="entry name" value="RNASE_H_1"/>
    <property type="match status" value="1"/>
</dbReference>
<gene>
    <name evidence="6" type="ORF">KU39_1238</name>
</gene>
<keyword evidence="6" id="KW-0808">Transferase</keyword>
<evidence type="ECO:0000256" key="5">
    <source>
        <dbReference type="ARBA" id="ARBA00023125"/>
    </source>
</evidence>
<dbReference type="Proteomes" id="UP000029558">
    <property type="component" value="Chromosome"/>
</dbReference>
<comment type="subunit">
    <text evidence="1">Monomer.</text>
</comment>
<dbReference type="GO" id="GO:0003677">
    <property type="term" value="F:DNA binding"/>
    <property type="evidence" value="ECO:0007669"/>
    <property type="project" value="UniProtKB-KW"/>
</dbReference>
<dbReference type="AlphaFoldDB" id="A0A1L6TAW1"/>